<dbReference type="AlphaFoldDB" id="A0A6G0MV63"/>
<name>A0A6G0MV63_9STRA</name>
<dbReference type="Proteomes" id="UP000476176">
    <property type="component" value="Unassembled WGS sequence"/>
</dbReference>
<dbReference type="EMBL" id="QXGC01002804">
    <property type="protein sequence ID" value="KAE9181618.1"/>
    <property type="molecule type" value="Genomic_DNA"/>
</dbReference>
<gene>
    <name evidence="2" type="ORF">PF004_g24489</name>
</gene>
<accession>A0A6G0MV63</accession>
<protein>
    <submittedName>
        <fullName evidence="2">Uncharacterized protein</fullName>
    </submittedName>
</protein>
<reference evidence="2 3" key="1">
    <citation type="submission" date="2018-09" db="EMBL/GenBank/DDBJ databases">
        <title>Genomic investigation of the strawberry pathogen Phytophthora fragariae indicates pathogenicity is determined by transcriptional variation in three key races.</title>
        <authorList>
            <person name="Adams T.M."/>
            <person name="Armitage A.D."/>
            <person name="Sobczyk M.K."/>
            <person name="Bates H.J."/>
            <person name="Dunwell J.M."/>
            <person name="Nellist C.F."/>
            <person name="Harrison R.J."/>
        </authorList>
    </citation>
    <scope>NUCLEOTIDE SEQUENCE [LARGE SCALE GENOMIC DNA]</scope>
    <source>
        <strain evidence="2 3">BC-23</strain>
    </source>
</reference>
<feature type="compositionally biased region" description="Basic residues" evidence="1">
    <location>
        <begin position="1"/>
        <end position="10"/>
    </location>
</feature>
<feature type="region of interest" description="Disordered" evidence="1">
    <location>
        <begin position="1"/>
        <end position="31"/>
    </location>
</feature>
<comment type="caution">
    <text evidence="2">The sequence shown here is derived from an EMBL/GenBank/DDBJ whole genome shotgun (WGS) entry which is preliminary data.</text>
</comment>
<evidence type="ECO:0000313" key="2">
    <source>
        <dbReference type="EMBL" id="KAE9181618.1"/>
    </source>
</evidence>
<evidence type="ECO:0000256" key="1">
    <source>
        <dbReference type="SAM" id="MobiDB-lite"/>
    </source>
</evidence>
<sequence>MRPGPRRRWPRRELRHGAVAKKARPEEAEAEQAKRLGHFFLRLHPAGDGDGSNAHRENLAAAQHGWLVLACWRRKLDTKWIVADSLGSARLLRDRLRELENGEWQHQHDNRLRRD</sequence>
<proteinExistence type="predicted"/>
<evidence type="ECO:0000313" key="3">
    <source>
        <dbReference type="Proteomes" id="UP000476176"/>
    </source>
</evidence>
<organism evidence="2 3">
    <name type="scientific">Phytophthora fragariae</name>
    <dbReference type="NCBI Taxonomy" id="53985"/>
    <lineage>
        <taxon>Eukaryota</taxon>
        <taxon>Sar</taxon>
        <taxon>Stramenopiles</taxon>
        <taxon>Oomycota</taxon>
        <taxon>Peronosporomycetes</taxon>
        <taxon>Peronosporales</taxon>
        <taxon>Peronosporaceae</taxon>
        <taxon>Phytophthora</taxon>
    </lineage>
</organism>